<dbReference type="Proteomes" id="UP000054422">
    <property type="component" value="Unassembled WGS sequence"/>
</dbReference>
<organism evidence="6 7">
    <name type="scientific">Legionella norrlandica</name>
    <dbReference type="NCBI Taxonomy" id="1498499"/>
    <lineage>
        <taxon>Bacteria</taxon>
        <taxon>Pseudomonadati</taxon>
        <taxon>Pseudomonadota</taxon>
        <taxon>Gammaproteobacteria</taxon>
        <taxon>Legionellales</taxon>
        <taxon>Legionellaceae</taxon>
        <taxon>Legionella</taxon>
    </lineage>
</organism>
<evidence type="ECO:0000256" key="3">
    <source>
        <dbReference type="ARBA" id="ARBA00022964"/>
    </source>
</evidence>
<keyword evidence="3" id="KW-0223">Dioxygenase</keyword>
<comment type="cofactor">
    <cofactor evidence="1">
        <name>L-ascorbate</name>
        <dbReference type="ChEBI" id="CHEBI:38290"/>
    </cofactor>
</comment>
<evidence type="ECO:0000259" key="5">
    <source>
        <dbReference type="SMART" id="SM00702"/>
    </source>
</evidence>
<dbReference type="PANTHER" id="PTHR12907:SF26">
    <property type="entry name" value="HIF PROLYL HYDROXYLASE, ISOFORM C"/>
    <property type="match status" value="1"/>
</dbReference>
<dbReference type="PANTHER" id="PTHR12907">
    <property type="entry name" value="EGL NINE HOMOLOG-RELATED"/>
    <property type="match status" value="1"/>
</dbReference>
<evidence type="ECO:0000313" key="7">
    <source>
        <dbReference type="Proteomes" id="UP000054422"/>
    </source>
</evidence>
<evidence type="ECO:0000313" key="6">
    <source>
        <dbReference type="EMBL" id="KGP63006.1"/>
    </source>
</evidence>
<dbReference type="EMBL" id="JNCF01000029">
    <property type="protein sequence ID" value="KGP63006.1"/>
    <property type="molecule type" value="Genomic_DNA"/>
</dbReference>
<evidence type="ECO:0000256" key="1">
    <source>
        <dbReference type="ARBA" id="ARBA00001961"/>
    </source>
</evidence>
<name>A0A0A2STF4_9GAMM</name>
<dbReference type="GO" id="GO:0008198">
    <property type="term" value="F:ferrous iron binding"/>
    <property type="evidence" value="ECO:0007669"/>
    <property type="project" value="TreeGrafter"/>
</dbReference>
<dbReference type="STRING" id="1498499.EP47_12825"/>
<dbReference type="SMART" id="SM00702">
    <property type="entry name" value="P4Hc"/>
    <property type="match status" value="1"/>
</dbReference>
<keyword evidence="2" id="KW-0847">Vitamin C</keyword>
<dbReference type="InterPro" id="IPR006620">
    <property type="entry name" value="Pro_4_hyd_alph"/>
</dbReference>
<dbReference type="GO" id="GO:0071456">
    <property type="term" value="P:cellular response to hypoxia"/>
    <property type="evidence" value="ECO:0007669"/>
    <property type="project" value="TreeGrafter"/>
</dbReference>
<dbReference type="Pfam" id="PF13640">
    <property type="entry name" value="2OG-FeII_Oxy_3"/>
    <property type="match status" value="1"/>
</dbReference>
<gene>
    <name evidence="6" type="ORF">EP47_12825</name>
</gene>
<comment type="caution">
    <text evidence="6">The sequence shown here is derived from an EMBL/GenBank/DDBJ whole genome shotgun (WGS) entry which is preliminary data.</text>
</comment>
<dbReference type="GO" id="GO:0031543">
    <property type="term" value="F:peptidyl-proline dioxygenase activity"/>
    <property type="evidence" value="ECO:0007669"/>
    <property type="project" value="TreeGrafter"/>
</dbReference>
<keyword evidence="7" id="KW-1185">Reference proteome</keyword>
<evidence type="ECO:0000256" key="4">
    <source>
        <dbReference type="ARBA" id="ARBA00023002"/>
    </source>
</evidence>
<accession>A0A0A2STF4</accession>
<feature type="domain" description="Prolyl 4-hydroxylase alpha subunit" evidence="5">
    <location>
        <begin position="14"/>
        <end position="195"/>
    </location>
</feature>
<dbReference type="GO" id="GO:0031418">
    <property type="term" value="F:L-ascorbic acid binding"/>
    <property type="evidence" value="ECO:0007669"/>
    <property type="project" value="UniProtKB-KW"/>
</dbReference>
<evidence type="ECO:0000256" key="2">
    <source>
        <dbReference type="ARBA" id="ARBA00022896"/>
    </source>
</evidence>
<proteinExistence type="predicted"/>
<sequence>MLNYELIAQDICTQGYHIIDSFLEADHYHSLCDIAQIINQKDLFRSAKIGQNEQSQQNNTIRTDKIYWIDEDSPYPSLQAYLQKLINLGNMLNQMVYLGLAEFETHFAIYQPGTFYKKHVDQFTNTKTRKISCVYYLNKTWQKKFGGELLLYNLKDELLLNIPPIGNRLVCFNSELPHEVSLTYQTRFSIAGWMKTRASLPMNNAIPQIKS</sequence>
<dbReference type="InterPro" id="IPR051559">
    <property type="entry name" value="HIF_prolyl_hydroxylases"/>
</dbReference>
<dbReference type="InterPro" id="IPR044862">
    <property type="entry name" value="Pro_4_hyd_alph_FE2OG_OXY"/>
</dbReference>
<protein>
    <recommendedName>
        <fullName evidence="5">Prolyl 4-hydroxylase alpha subunit domain-containing protein</fullName>
    </recommendedName>
</protein>
<dbReference type="OrthoDB" id="9783171at2"/>
<dbReference type="RefSeq" id="WP_035890106.1">
    <property type="nucleotide sequence ID" value="NZ_JNCF01000029.1"/>
</dbReference>
<dbReference type="AlphaFoldDB" id="A0A0A2STF4"/>
<reference evidence="6 7" key="1">
    <citation type="submission" date="2014-05" db="EMBL/GenBank/DDBJ databases">
        <authorList>
            <person name="Rizzardi K."/>
            <person name="Winiecka-Krusnell J."/>
            <person name="Ramliden M."/>
            <person name="Alm E."/>
            <person name="Andersson S."/>
            <person name="Byfors S."/>
        </authorList>
    </citation>
    <scope>NUCLEOTIDE SEQUENCE [LARGE SCALE GENOMIC DNA]</scope>
    <source>
        <strain evidence="6 7">LEGN</strain>
    </source>
</reference>
<dbReference type="Gene3D" id="2.60.120.620">
    <property type="entry name" value="q2cbj1_9rhob like domain"/>
    <property type="match status" value="1"/>
</dbReference>
<keyword evidence="4" id="KW-0560">Oxidoreductase</keyword>